<dbReference type="GO" id="GO:0015074">
    <property type="term" value="P:DNA integration"/>
    <property type="evidence" value="ECO:0007669"/>
    <property type="project" value="UniProtKB-KW"/>
</dbReference>
<gene>
    <name evidence="8" type="ORF">JAO13_16110</name>
</gene>
<dbReference type="GO" id="GO:0003677">
    <property type="term" value="F:DNA binding"/>
    <property type="evidence" value="ECO:0007669"/>
    <property type="project" value="UniProtKB-UniRule"/>
</dbReference>
<comment type="similarity">
    <text evidence="1">Belongs to the 'phage' integrase family.</text>
</comment>
<evidence type="ECO:0000256" key="4">
    <source>
        <dbReference type="ARBA" id="ARBA00023172"/>
    </source>
</evidence>
<dbReference type="InterPro" id="IPR010998">
    <property type="entry name" value="Integrase_recombinase_N"/>
</dbReference>
<dbReference type="PROSITE" id="PS51900">
    <property type="entry name" value="CB"/>
    <property type="match status" value="1"/>
</dbReference>
<dbReference type="PROSITE" id="PS51898">
    <property type="entry name" value="TYR_RECOMBINASE"/>
    <property type="match status" value="1"/>
</dbReference>
<evidence type="ECO:0000256" key="1">
    <source>
        <dbReference type="ARBA" id="ARBA00008857"/>
    </source>
</evidence>
<dbReference type="InterPro" id="IPR011010">
    <property type="entry name" value="DNA_brk_join_enz"/>
</dbReference>
<dbReference type="Gene3D" id="1.10.150.130">
    <property type="match status" value="1"/>
</dbReference>
<dbReference type="GO" id="GO:0006310">
    <property type="term" value="P:DNA recombination"/>
    <property type="evidence" value="ECO:0007669"/>
    <property type="project" value="UniProtKB-KW"/>
</dbReference>
<evidence type="ECO:0000256" key="3">
    <source>
        <dbReference type="ARBA" id="ARBA00023125"/>
    </source>
</evidence>
<dbReference type="Pfam" id="PF00589">
    <property type="entry name" value="Phage_integrase"/>
    <property type="match status" value="1"/>
</dbReference>
<dbReference type="PANTHER" id="PTHR30349">
    <property type="entry name" value="PHAGE INTEGRASE-RELATED"/>
    <property type="match status" value="1"/>
</dbReference>
<dbReference type="SUPFAM" id="SSF56349">
    <property type="entry name" value="DNA breaking-rejoining enzymes"/>
    <property type="match status" value="1"/>
</dbReference>
<sequence length="458" mass="53155">MIKIPRLQRDRNGTYYLRVVVPKSLQATLKQVEFRKSLGTKDFQQAKLLALHFNMQIETSRMTKPKITDFVLSPSDLNKYRINIKDGIIEATDAEDHARAMEAIEKIGMFKEAVTVAAGKLETKSQLLSDVVEKYLLEKKFDNKDSTLYEKNNCYSDFIEFSKKPKIGAVTTETAIAYKQYMLTNNTSAKRINAKVSFLKDLFEFAINNKYYFQANPFEKIRIAAKSRLAQNEIHWVAYIDDELKKIFSPKNYGFMRRKPDYFFGPLISLFTGMRIEEICAMRVELIKEEDGIHYFDIPADIAKSQKSIRKVPISDLIIKTGFLDYVADVKKHGKTHVFFYLPPDGKNGFSKNLSRRYGQYLDTSEINIVSPEKVFHSFRSTFINYLTDINTNPALVMSIVGHIEQNLVNVKLNSVHFTTYQVEKSLMTLKNVVDLVKFDFLDFSQFKYHRSMFNVWK</sequence>
<dbReference type="InterPro" id="IPR046668">
    <property type="entry name" value="DUF6538"/>
</dbReference>
<accession>A0A8I1DP00</accession>
<dbReference type="CDD" id="cd01184">
    <property type="entry name" value="INT_C_like_1"/>
    <property type="match status" value="1"/>
</dbReference>
<dbReference type="InterPro" id="IPR050090">
    <property type="entry name" value="Tyrosine_recombinase_XerCD"/>
</dbReference>
<protein>
    <submittedName>
        <fullName evidence="8">Site-specific integrase</fullName>
    </submittedName>
</protein>
<dbReference type="Gene3D" id="1.10.443.10">
    <property type="entry name" value="Intergrase catalytic core"/>
    <property type="match status" value="1"/>
</dbReference>
<reference evidence="8" key="1">
    <citation type="submission" date="2020-12" db="EMBL/GenBank/DDBJ databases">
        <title>Burkholderia cepacia complex in Mexico.</title>
        <authorList>
            <person name="Estrada P."/>
        </authorList>
    </citation>
    <scope>NUCLEOTIDE SEQUENCE</scope>
    <source>
        <strain evidence="8">871</strain>
    </source>
</reference>
<comment type="caution">
    <text evidence="8">The sequence shown here is derived from an EMBL/GenBank/DDBJ whole genome shotgun (WGS) entry which is preliminary data.</text>
</comment>
<dbReference type="InterPro" id="IPR002104">
    <property type="entry name" value="Integrase_catalytic"/>
</dbReference>
<feature type="domain" description="Tyr recombinase" evidence="6">
    <location>
        <begin position="243"/>
        <end position="435"/>
    </location>
</feature>
<keyword evidence="4" id="KW-0233">DNA recombination</keyword>
<dbReference type="InterPro" id="IPR044068">
    <property type="entry name" value="CB"/>
</dbReference>
<evidence type="ECO:0000256" key="2">
    <source>
        <dbReference type="ARBA" id="ARBA00022908"/>
    </source>
</evidence>
<dbReference type="Pfam" id="PF20172">
    <property type="entry name" value="DUF6538"/>
    <property type="match status" value="1"/>
</dbReference>
<feature type="domain" description="Core-binding (CB)" evidence="7">
    <location>
        <begin position="126"/>
        <end position="207"/>
    </location>
</feature>
<evidence type="ECO:0000259" key="6">
    <source>
        <dbReference type="PROSITE" id="PS51898"/>
    </source>
</evidence>
<evidence type="ECO:0000313" key="8">
    <source>
        <dbReference type="EMBL" id="MBH9697961.1"/>
    </source>
</evidence>
<evidence type="ECO:0000256" key="5">
    <source>
        <dbReference type="PROSITE-ProRule" id="PRU01248"/>
    </source>
</evidence>
<keyword evidence="3 5" id="KW-0238">DNA-binding</keyword>
<organism evidence="8 9">
    <name type="scientific">Burkholderia cepacia</name>
    <name type="common">Pseudomonas cepacia</name>
    <dbReference type="NCBI Taxonomy" id="292"/>
    <lineage>
        <taxon>Bacteria</taxon>
        <taxon>Pseudomonadati</taxon>
        <taxon>Pseudomonadota</taxon>
        <taxon>Betaproteobacteria</taxon>
        <taxon>Burkholderiales</taxon>
        <taxon>Burkholderiaceae</taxon>
        <taxon>Burkholderia</taxon>
        <taxon>Burkholderia cepacia complex</taxon>
    </lineage>
</organism>
<dbReference type="InterPro" id="IPR013762">
    <property type="entry name" value="Integrase-like_cat_sf"/>
</dbReference>
<name>A0A8I1DP00_BURCE</name>
<keyword evidence="2" id="KW-0229">DNA integration</keyword>
<dbReference type="EMBL" id="JAEDXG010000014">
    <property type="protein sequence ID" value="MBH9697961.1"/>
    <property type="molecule type" value="Genomic_DNA"/>
</dbReference>
<dbReference type="AlphaFoldDB" id="A0A8I1DP00"/>
<evidence type="ECO:0000313" key="9">
    <source>
        <dbReference type="Proteomes" id="UP000645612"/>
    </source>
</evidence>
<dbReference type="RefSeq" id="WP_176129707.1">
    <property type="nucleotide sequence ID" value="NZ_CADDZZ010000002.1"/>
</dbReference>
<evidence type="ECO:0000259" key="7">
    <source>
        <dbReference type="PROSITE" id="PS51900"/>
    </source>
</evidence>
<dbReference type="PANTHER" id="PTHR30349:SF41">
    <property type="entry name" value="INTEGRASE_RECOMBINASE PROTEIN MJ0367-RELATED"/>
    <property type="match status" value="1"/>
</dbReference>
<dbReference type="Proteomes" id="UP000645612">
    <property type="component" value="Unassembled WGS sequence"/>
</dbReference>
<proteinExistence type="inferred from homology"/>